<name>A0A398BMW3_9RHOB</name>
<dbReference type="AlphaFoldDB" id="A0A398BMW3"/>
<proteinExistence type="predicted"/>
<evidence type="ECO:0000259" key="1">
    <source>
        <dbReference type="Pfam" id="PF08885"/>
    </source>
</evidence>
<gene>
    <name evidence="2" type="ORF">D2N39_18315</name>
</gene>
<organism evidence="2 3">
    <name type="scientific">Gemmobacter lutimaris</name>
    <dbReference type="NCBI Taxonomy" id="2306023"/>
    <lineage>
        <taxon>Bacteria</taxon>
        <taxon>Pseudomonadati</taxon>
        <taxon>Pseudomonadota</taxon>
        <taxon>Alphaproteobacteria</taxon>
        <taxon>Rhodobacterales</taxon>
        <taxon>Paracoccaceae</taxon>
        <taxon>Gemmobacter</taxon>
    </lineage>
</organism>
<evidence type="ECO:0000313" key="2">
    <source>
        <dbReference type="EMBL" id="RID90321.1"/>
    </source>
</evidence>
<dbReference type="Pfam" id="PF08885">
    <property type="entry name" value="GSCFA"/>
    <property type="match status" value="1"/>
</dbReference>
<accession>A0A398BMW3</accession>
<comment type="caution">
    <text evidence="2">The sequence shown here is derived from an EMBL/GenBank/DDBJ whole genome shotgun (WGS) entry which is preliminary data.</text>
</comment>
<sequence>MTRPEKPANPYAGLPAHCFWSRSHRGREVSEIDPVVSGAFRLKPEMRIATAGSCFAQHIARHLQARGYNYFVTEQAHPLISDEVARRYGYGVFSARYGNLYTARQLLQLAQRAHGRFSPLEDVWEAADGRLIDPFRPNIQPGGFCSLSEFRAARETHFAAVRRMMAEADVFVFTFGLTEGWRARADGAVFPLAPGVAGGSFDPEKHEFVNFSVTETIADFTEFASMMRAVNPGVKILMTVSPVPLIATARAGESVIAATAYSKAVLRVACEELRNSLSDCHYFPSYEVITGNYTRGAYYGPDLREVETAGVEHVMGLFMRHYTDTPPGAAPARAAPKTPAADFTASVQKGLEIICDEEMIQRSVD</sequence>
<protein>
    <submittedName>
        <fullName evidence="2">GSCFA domain-containing protein</fullName>
    </submittedName>
</protein>
<dbReference type="EMBL" id="QXXQ01000014">
    <property type="protein sequence ID" value="RID90321.1"/>
    <property type="molecule type" value="Genomic_DNA"/>
</dbReference>
<dbReference type="InterPro" id="IPR014982">
    <property type="entry name" value="GSCFA"/>
</dbReference>
<dbReference type="Proteomes" id="UP000266649">
    <property type="component" value="Unassembled WGS sequence"/>
</dbReference>
<feature type="domain" description="GSCFA" evidence="1">
    <location>
        <begin position="47"/>
        <end position="318"/>
    </location>
</feature>
<keyword evidence="3" id="KW-1185">Reference proteome</keyword>
<dbReference type="OrthoDB" id="369216at2"/>
<reference evidence="2 3" key="1">
    <citation type="submission" date="2018-09" db="EMBL/GenBank/DDBJ databases">
        <title>Gemmobacter lutimaris sp. nov., a marine bacterium isolated from tidal flat.</title>
        <authorList>
            <person name="Lee D.W."/>
            <person name="Yoo Y."/>
            <person name="Kim J.-J."/>
            <person name="Kim B.S."/>
        </authorList>
    </citation>
    <scope>NUCLEOTIDE SEQUENCE [LARGE SCALE GENOMIC DNA]</scope>
    <source>
        <strain evidence="2 3">YJ-T1-11</strain>
    </source>
</reference>
<dbReference type="RefSeq" id="WP_119136224.1">
    <property type="nucleotide sequence ID" value="NZ_QXXQ01000014.1"/>
</dbReference>
<evidence type="ECO:0000313" key="3">
    <source>
        <dbReference type="Proteomes" id="UP000266649"/>
    </source>
</evidence>